<protein>
    <submittedName>
        <fullName evidence="2">CHK domain-containing protein</fullName>
    </submittedName>
</protein>
<evidence type="ECO:0000313" key="2">
    <source>
        <dbReference type="WBParaSite" id="RSKR_0001082100.1"/>
    </source>
</evidence>
<name>A0AC35UFQ0_9BILA</name>
<organism evidence="1 2">
    <name type="scientific">Rhabditophanes sp. KR3021</name>
    <dbReference type="NCBI Taxonomy" id="114890"/>
    <lineage>
        <taxon>Eukaryota</taxon>
        <taxon>Metazoa</taxon>
        <taxon>Ecdysozoa</taxon>
        <taxon>Nematoda</taxon>
        <taxon>Chromadorea</taxon>
        <taxon>Rhabditida</taxon>
        <taxon>Tylenchina</taxon>
        <taxon>Panagrolaimomorpha</taxon>
        <taxon>Strongyloidoidea</taxon>
        <taxon>Alloionematidae</taxon>
        <taxon>Rhabditophanes</taxon>
    </lineage>
</organism>
<evidence type="ECO:0000313" key="1">
    <source>
        <dbReference type="Proteomes" id="UP000095286"/>
    </source>
</evidence>
<sequence length="582" mass="67558">MDSIFVDKTFGDLLFKGYQFTNYWIVECLVGKSMEFNQMRGNSKILSLDGYDISGGKGFLSKVYKTTITFENNDKEYVFVVKIPGIESLSDFSDKNKEEGIDLPEMEAQIMVDMHNREVEFYSKLVHKMKSLKVPKCFGLREWIVDQQDGIVLMEYLGDTAIVANWFKPLTLNQIKSILDEVFVLQSNSLLIKGDWKGKYRSVSQKGDTHFIATTFDASWQLIKSYLTEDIYKDIEEDVVTMASHHDAIYHHNNCTLIKEPYCDSVLTHGDLWCNNLMFKKVNGQACDELATIIDWQALERVVDKDDGALLMEYLGDDATHVHFFDSLNLEQTLNLFDQILALQIISLKDRSKWKGKCGYSSSSTTKDMSYRFDMFEPNWNLAKTFIDETLWQGINDKVNKFRVNYSKVINSEFDKLIEGNENETVVSHNDLWNNNIIFKKTEDGTILNEPTIIDWQDSTEGPISFDLASILCNCVDPELRHHIEDKHLPLYFKRLKEACEKNDVKLEMTYEKFLQNYDSSFLDQTMFFMIYLGILFNSNNIPREGGDQFWDKKKYNLGLKVYSMLSDAIARAERINSEWLQ</sequence>
<reference evidence="2" key="1">
    <citation type="submission" date="2016-11" db="UniProtKB">
        <authorList>
            <consortium name="WormBaseParasite"/>
        </authorList>
    </citation>
    <scope>IDENTIFICATION</scope>
    <source>
        <strain evidence="2">KR3021</strain>
    </source>
</reference>
<accession>A0AC35UFQ0</accession>
<dbReference type="WBParaSite" id="RSKR_0001082100.1">
    <property type="protein sequence ID" value="RSKR_0001082100.1"/>
    <property type="gene ID" value="RSKR_0001082100"/>
</dbReference>
<proteinExistence type="predicted"/>
<dbReference type="Proteomes" id="UP000095286">
    <property type="component" value="Unplaced"/>
</dbReference>